<dbReference type="eggNOG" id="ENOG50319U8">
    <property type="taxonomic scope" value="Bacteria"/>
</dbReference>
<dbReference type="Proteomes" id="UP000017396">
    <property type="component" value="Chromosome"/>
</dbReference>
<accession>U5QMM9</accession>
<dbReference type="HOGENOM" id="CLU_2287528_0_0_3"/>
<dbReference type="InterPro" id="IPR021498">
    <property type="entry name" value="DUF3155"/>
</dbReference>
<gene>
    <name evidence="1" type="ORF">GKIL_3935</name>
</gene>
<proteinExistence type="predicted"/>
<organism evidence="1 2">
    <name type="scientific">Gloeobacter kilaueensis (strain ATCC BAA-2537 / CCAP 1431/1 / ULC 316 / JS1)</name>
    <dbReference type="NCBI Taxonomy" id="1183438"/>
    <lineage>
        <taxon>Bacteria</taxon>
        <taxon>Bacillati</taxon>
        <taxon>Cyanobacteriota</taxon>
        <taxon>Cyanophyceae</taxon>
        <taxon>Gloeobacterales</taxon>
        <taxon>Gloeobacteraceae</taxon>
        <taxon>Gloeobacter</taxon>
    </lineage>
</organism>
<dbReference type="EMBL" id="CP003587">
    <property type="protein sequence ID" value="AGY60181.1"/>
    <property type="molecule type" value="Genomic_DNA"/>
</dbReference>
<dbReference type="PATRIC" id="fig|1183438.3.peg.3871"/>
<name>U5QMM9_GLOK1</name>
<dbReference type="STRING" id="1183438.GKIL_3935"/>
<evidence type="ECO:0000313" key="1">
    <source>
        <dbReference type="EMBL" id="AGY60181.1"/>
    </source>
</evidence>
<dbReference type="Pfam" id="PF11352">
    <property type="entry name" value="DUF3155"/>
    <property type="match status" value="1"/>
</dbReference>
<dbReference type="AlphaFoldDB" id="U5QMM9"/>
<dbReference type="KEGG" id="glj:GKIL_3935"/>
<reference evidence="1 2" key="1">
    <citation type="journal article" date="2013" name="PLoS ONE">
        <title>Cultivation and Complete Genome Sequencing of Gloeobacter kilaueensis sp. nov., from a Lava Cave in Kilauea Caldera, Hawai'i.</title>
        <authorList>
            <person name="Saw J.H."/>
            <person name="Schatz M."/>
            <person name="Brown M.V."/>
            <person name="Kunkel D.D."/>
            <person name="Foster J.S."/>
            <person name="Shick H."/>
            <person name="Christensen S."/>
            <person name="Hou S."/>
            <person name="Wan X."/>
            <person name="Donachie S.P."/>
        </authorList>
    </citation>
    <scope>NUCLEOTIDE SEQUENCE [LARGE SCALE GENOMIC DNA]</scope>
    <source>
        <strain evidence="2">JS</strain>
    </source>
</reference>
<protein>
    <submittedName>
        <fullName evidence="1">Uncharacterized protein</fullName>
    </submittedName>
</protein>
<keyword evidence="2" id="KW-1185">Reference proteome</keyword>
<dbReference type="OrthoDB" id="582691at2"/>
<dbReference type="RefSeq" id="WP_023175511.1">
    <property type="nucleotide sequence ID" value="NC_022600.1"/>
</dbReference>
<evidence type="ECO:0000313" key="2">
    <source>
        <dbReference type="Proteomes" id="UP000017396"/>
    </source>
</evidence>
<sequence length="101" mass="11464">MSRGAIPADRRGRHLLKQVPQFRISCCEDKPVTAARRFVQENQIVPPAVISVQRNQQAAERFFWSTRGLFGARYAEDHYFLFPSLVALVYQSAAPDAQKVS</sequence>